<feature type="compositionally biased region" description="Polar residues" evidence="6">
    <location>
        <begin position="135"/>
        <end position="148"/>
    </location>
</feature>
<evidence type="ECO:0000256" key="5">
    <source>
        <dbReference type="PROSITE-ProRule" id="PRU00042"/>
    </source>
</evidence>
<feature type="compositionally biased region" description="Low complexity" evidence="6">
    <location>
        <begin position="266"/>
        <end position="279"/>
    </location>
</feature>
<evidence type="ECO:0000256" key="4">
    <source>
        <dbReference type="ARBA" id="ARBA00022833"/>
    </source>
</evidence>
<feature type="region of interest" description="Disordered" evidence="6">
    <location>
        <begin position="173"/>
        <end position="217"/>
    </location>
</feature>
<dbReference type="InterPro" id="IPR057026">
    <property type="entry name" value="Znf-C2H2_ascomycetes"/>
</dbReference>
<accession>A0A2V1DN78</accession>
<protein>
    <recommendedName>
        <fullName evidence="7">C2H2-type domain-containing protein</fullName>
    </recommendedName>
</protein>
<feature type="compositionally biased region" description="Polar residues" evidence="6">
    <location>
        <begin position="65"/>
        <end position="77"/>
    </location>
</feature>
<dbReference type="PANTHER" id="PTHR24409">
    <property type="entry name" value="ZINC FINGER PROTEIN 142"/>
    <property type="match status" value="1"/>
</dbReference>
<dbReference type="InterPro" id="IPR013087">
    <property type="entry name" value="Znf_C2H2_type"/>
</dbReference>
<dbReference type="PROSITE" id="PS00028">
    <property type="entry name" value="ZINC_FINGER_C2H2_1"/>
    <property type="match status" value="1"/>
</dbReference>
<dbReference type="EMBL" id="KZ805389">
    <property type="protein sequence ID" value="PVH99596.1"/>
    <property type="molecule type" value="Genomic_DNA"/>
</dbReference>
<dbReference type="GO" id="GO:0000977">
    <property type="term" value="F:RNA polymerase II transcription regulatory region sequence-specific DNA binding"/>
    <property type="evidence" value="ECO:0007669"/>
    <property type="project" value="TreeGrafter"/>
</dbReference>
<dbReference type="PANTHER" id="PTHR24409:SF295">
    <property type="entry name" value="AZ2-RELATED"/>
    <property type="match status" value="1"/>
</dbReference>
<dbReference type="Pfam" id="PF24537">
    <property type="entry name" value="zf-C2H2_fungi"/>
    <property type="match status" value="1"/>
</dbReference>
<dbReference type="Proteomes" id="UP000244855">
    <property type="component" value="Unassembled WGS sequence"/>
</dbReference>
<keyword evidence="3 5" id="KW-0863">Zinc-finger</keyword>
<dbReference type="Gene3D" id="3.30.160.60">
    <property type="entry name" value="Classic Zinc Finger"/>
    <property type="match status" value="1"/>
</dbReference>
<evidence type="ECO:0000313" key="8">
    <source>
        <dbReference type="EMBL" id="PVH99596.1"/>
    </source>
</evidence>
<reference evidence="8 9" key="1">
    <citation type="journal article" date="2018" name="Sci. Rep.">
        <title>Comparative genomics provides insights into the lifestyle and reveals functional heterogeneity of dark septate endophytic fungi.</title>
        <authorList>
            <person name="Knapp D.G."/>
            <person name="Nemeth J.B."/>
            <person name="Barry K."/>
            <person name="Hainaut M."/>
            <person name="Henrissat B."/>
            <person name="Johnson J."/>
            <person name="Kuo A."/>
            <person name="Lim J.H.P."/>
            <person name="Lipzen A."/>
            <person name="Nolan M."/>
            <person name="Ohm R.A."/>
            <person name="Tamas L."/>
            <person name="Grigoriev I.V."/>
            <person name="Spatafora J.W."/>
            <person name="Nagy L.G."/>
            <person name="Kovacs G.M."/>
        </authorList>
    </citation>
    <scope>NUCLEOTIDE SEQUENCE [LARGE SCALE GENOMIC DNA]</scope>
    <source>
        <strain evidence="8 9">DSE2036</strain>
    </source>
</reference>
<evidence type="ECO:0000256" key="1">
    <source>
        <dbReference type="ARBA" id="ARBA00022723"/>
    </source>
</evidence>
<feature type="region of interest" description="Disordered" evidence="6">
    <location>
        <begin position="487"/>
        <end position="517"/>
    </location>
</feature>
<dbReference type="AlphaFoldDB" id="A0A2V1DN78"/>
<feature type="compositionally biased region" description="Basic and acidic residues" evidence="6">
    <location>
        <begin position="487"/>
        <end position="496"/>
    </location>
</feature>
<feature type="region of interest" description="Disordered" evidence="6">
    <location>
        <begin position="1"/>
        <end position="24"/>
    </location>
</feature>
<evidence type="ECO:0000259" key="7">
    <source>
        <dbReference type="PROSITE" id="PS50157"/>
    </source>
</evidence>
<sequence>MVENSTKSSLSPHTNMSKFRFTSERQLGQKVLETSSVAYDKQLLSKIDGPNTPTRSTAPPLPASAQESAPNAHTSFSKLNGQLKPLSVPDCLQLSLDSPVSRWPPSGAIFPSYLGFRGPIFNPRSADPHQRRFGSISTPDGTASSQHRGSYDHCNIFSESDFGMEEAGMRDLNVNDCSPAGSDEYQTGPKGGIKRRASSPPSEAAREDRPIGGGNVDLYHHRSAQMLVSRNSPASRFPGGQRTASFALYGFSAASSMISHSGDQRLSPSALSPSAEAELGPVSPYTANRSPKPSPRGSLSRPHHQRGPSENEHPQLRKMSADSILQSLQNSVASRLPGAYICECCPKKPKKLDSEEELRVHELEKQYTCPSCPSRFKNKNEAERHQNSLHLRRQSWSCAALVGVHAAFHPSRTHSGVADVCGYCGEEFPPPANWDARTEHMNHVHKFRECNQAKKFFRADHFRQHLKHSHAGTSGKWINMLENACMKDEPPPKERTGSISSMTGSVSAPLVPKPGVN</sequence>
<dbReference type="STRING" id="97972.A0A2V1DN78"/>
<evidence type="ECO:0000313" key="9">
    <source>
        <dbReference type="Proteomes" id="UP000244855"/>
    </source>
</evidence>
<dbReference type="OrthoDB" id="3524154at2759"/>
<keyword evidence="1" id="KW-0479">Metal-binding</keyword>
<feature type="region of interest" description="Disordered" evidence="6">
    <location>
        <begin position="127"/>
        <end position="149"/>
    </location>
</feature>
<dbReference type="InterPro" id="IPR036236">
    <property type="entry name" value="Znf_C2H2_sf"/>
</dbReference>
<feature type="region of interest" description="Disordered" evidence="6">
    <location>
        <begin position="259"/>
        <end position="315"/>
    </location>
</feature>
<dbReference type="GO" id="GO:0008270">
    <property type="term" value="F:zinc ion binding"/>
    <property type="evidence" value="ECO:0007669"/>
    <property type="project" value="UniProtKB-KW"/>
</dbReference>
<organism evidence="8 9">
    <name type="scientific">Periconia macrospinosa</name>
    <dbReference type="NCBI Taxonomy" id="97972"/>
    <lineage>
        <taxon>Eukaryota</taxon>
        <taxon>Fungi</taxon>
        <taxon>Dikarya</taxon>
        <taxon>Ascomycota</taxon>
        <taxon>Pezizomycotina</taxon>
        <taxon>Dothideomycetes</taxon>
        <taxon>Pleosporomycetidae</taxon>
        <taxon>Pleosporales</taxon>
        <taxon>Massarineae</taxon>
        <taxon>Periconiaceae</taxon>
        <taxon>Periconia</taxon>
    </lineage>
</organism>
<feature type="domain" description="C2H2-type" evidence="7">
    <location>
        <begin position="367"/>
        <end position="395"/>
    </location>
</feature>
<evidence type="ECO:0000256" key="2">
    <source>
        <dbReference type="ARBA" id="ARBA00022737"/>
    </source>
</evidence>
<keyword evidence="2" id="KW-0677">Repeat</keyword>
<keyword evidence="9" id="KW-1185">Reference proteome</keyword>
<evidence type="ECO:0000256" key="3">
    <source>
        <dbReference type="ARBA" id="ARBA00022771"/>
    </source>
</evidence>
<name>A0A2V1DN78_9PLEO</name>
<evidence type="ECO:0000256" key="6">
    <source>
        <dbReference type="SAM" id="MobiDB-lite"/>
    </source>
</evidence>
<keyword evidence="4" id="KW-0862">Zinc</keyword>
<gene>
    <name evidence="8" type="ORF">DM02DRAFT_428815</name>
</gene>
<proteinExistence type="predicted"/>
<feature type="compositionally biased region" description="Polar residues" evidence="6">
    <location>
        <begin position="1"/>
        <end position="17"/>
    </location>
</feature>
<feature type="region of interest" description="Disordered" evidence="6">
    <location>
        <begin position="43"/>
        <end position="77"/>
    </location>
</feature>
<feature type="compositionally biased region" description="Polar residues" evidence="6">
    <location>
        <begin position="497"/>
        <end position="506"/>
    </location>
</feature>
<dbReference type="GO" id="GO:0005634">
    <property type="term" value="C:nucleus"/>
    <property type="evidence" value="ECO:0007669"/>
    <property type="project" value="TreeGrafter"/>
</dbReference>
<dbReference type="PROSITE" id="PS50157">
    <property type="entry name" value="ZINC_FINGER_C2H2_2"/>
    <property type="match status" value="1"/>
</dbReference>
<dbReference type="GO" id="GO:0000981">
    <property type="term" value="F:DNA-binding transcription factor activity, RNA polymerase II-specific"/>
    <property type="evidence" value="ECO:0007669"/>
    <property type="project" value="TreeGrafter"/>
</dbReference>
<dbReference type="SUPFAM" id="SSF57667">
    <property type="entry name" value="beta-beta-alpha zinc fingers"/>
    <property type="match status" value="1"/>
</dbReference>